<dbReference type="EMBL" id="BDGI01000104">
    <property type="protein sequence ID" value="GAV29182.1"/>
    <property type="molecule type" value="Genomic_DNA"/>
</dbReference>
<sequence>MSNEHHHHHHHRHEEFDPDSASEVVMESDNIENPTTYNDINGSTPQVNGAEHGSTETDEESSSSCSSASSFAGSDMTYNLIMGSNDPPKGDDDLEFNPLAQTFGWLCAMLYLGSRIPQILLNFERKSCDGISFLFFLFACLGNVTYVVSILAVSTGRNYLLVNSSWLIGSSGTLAEDFIIFCQFFMYNKGVSDIEDDEEDSEDLGSSVGNSV</sequence>
<evidence type="ECO:0000256" key="2">
    <source>
        <dbReference type="ARBA" id="ARBA00022692"/>
    </source>
</evidence>
<keyword evidence="8" id="KW-1185">Reference proteome</keyword>
<dbReference type="PANTHER" id="PTHR16201:SF35">
    <property type="entry name" value="VACUOLAR AMINO ACID TRANSPORTER YPQ1-RELATED"/>
    <property type="match status" value="1"/>
</dbReference>
<evidence type="ECO:0000256" key="5">
    <source>
        <dbReference type="SAM" id="MobiDB-lite"/>
    </source>
</evidence>
<dbReference type="AlphaFoldDB" id="A0A1Q2YI14"/>
<evidence type="ECO:0000256" key="6">
    <source>
        <dbReference type="SAM" id="Phobius"/>
    </source>
</evidence>
<comment type="subcellular location">
    <subcellularLocation>
        <location evidence="1">Membrane</location>
        <topology evidence="1">Multi-pass membrane protein</topology>
    </subcellularLocation>
</comment>
<dbReference type="Gene3D" id="1.20.1280.290">
    <property type="match status" value="1"/>
</dbReference>
<feature type="compositionally biased region" description="Basic residues" evidence="5">
    <location>
        <begin position="1"/>
        <end position="12"/>
    </location>
</feature>
<dbReference type="OrthoDB" id="8048523at2759"/>
<dbReference type="SMART" id="SM00679">
    <property type="entry name" value="CTNS"/>
    <property type="match status" value="1"/>
</dbReference>
<evidence type="ECO:0000256" key="1">
    <source>
        <dbReference type="ARBA" id="ARBA00004141"/>
    </source>
</evidence>
<keyword evidence="4 6" id="KW-0472">Membrane</keyword>
<comment type="caution">
    <text evidence="7">The sequence shown here is derived from an EMBL/GenBank/DDBJ whole genome shotgun (WGS) entry which is preliminary data.</text>
</comment>
<evidence type="ECO:0000313" key="8">
    <source>
        <dbReference type="Proteomes" id="UP000186136"/>
    </source>
</evidence>
<organism evidence="7 8">
    <name type="scientific">Pichia membranifaciens</name>
    <dbReference type="NCBI Taxonomy" id="4926"/>
    <lineage>
        <taxon>Eukaryota</taxon>
        <taxon>Fungi</taxon>
        <taxon>Dikarya</taxon>
        <taxon>Ascomycota</taxon>
        <taxon>Saccharomycotina</taxon>
        <taxon>Pichiomycetes</taxon>
        <taxon>Pichiales</taxon>
        <taxon>Pichiaceae</taxon>
        <taxon>Pichia</taxon>
    </lineage>
</organism>
<dbReference type="InterPro" id="IPR006603">
    <property type="entry name" value="PQ-loop_rpt"/>
</dbReference>
<name>A0A1Q2YI14_9ASCO</name>
<dbReference type="FunFam" id="1.20.1280.290:FF:000012">
    <property type="entry name" value="Vacuolar membrane PQ loop repeat protein"/>
    <property type="match status" value="1"/>
</dbReference>
<feature type="region of interest" description="Disordered" evidence="5">
    <location>
        <begin position="1"/>
        <end position="70"/>
    </location>
</feature>
<proteinExistence type="predicted"/>
<dbReference type="Proteomes" id="UP000186136">
    <property type="component" value="Unassembled WGS sequence"/>
</dbReference>
<dbReference type="PANTHER" id="PTHR16201">
    <property type="entry name" value="SEVEN TRANSMEMBRANE PROTEIN 1-RELATED"/>
    <property type="match status" value="1"/>
</dbReference>
<accession>A0A1Q2YI14</accession>
<dbReference type="InterPro" id="IPR051415">
    <property type="entry name" value="LAAT-1"/>
</dbReference>
<dbReference type="GO" id="GO:0016020">
    <property type="term" value="C:membrane"/>
    <property type="evidence" value="ECO:0007669"/>
    <property type="project" value="UniProtKB-SubCell"/>
</dbReference>
<evidence type="ECO:0000256" key="4">
    <source>
        <dbReference type="ARBA" id="ARBA00023136"/>
    </source>
</evidence>
<evidence type="ECO:0000313" key="7">
    <source>
        <dbReference type="EMBL" id="GAV29182.1"/>
    </source>
</evidence>
<feature type="transmembrane region" description="Helical" evidence="6">
    <location>
        <begin position="133"/>
        <end position="154"/>
    </location>
</feature>
<dbReference type="Pfam" id="PF04193">
    <property type="entry name" value="PQ-loop"/>
    <property type="match status" value="1"/>
</dbReference>
<evidence type="ECO:0000256" key="3">
    <source>
        <dbReference type="ARBA" id="ARBA00022989"/>
    </source>
</evidence>
<feature type="compositionally biased region" description="Polar residues" evidence="5">
    <location>
        <begin position="31"/>
        <end position="47"/>
    </location>
</feature>
<keyword evidence="2 6" id="KW-0812">Transmembrane</keyword>
<reference evidence="7 8" key="1">
    <citation type="submission" date="2016-08" db="EMBL/GenBank/DDBJ databases">
        <title>Whole genome shotgun sequence of Pichia membranifaciens KS47-1.</title>
        <authorList>
            <person name="Konishi M."/>
            <person name="Ishida M."/>
            <person name="Arakawa T."/>
            <person name="Kato Y."/>
            <person name="Horiuchi J."/>
        </authorList>
    </citation>
    <scope>NUCLEOTIDE SEQUENCE [LARGE SCALE GENOMIC DNA]</scope>
    <source>
        <strain evidence="7 8">KS47-1</strain>
    </source>
</reference>
<keyword evidence="3 6" id="KW-1133">Transmembrane helix</keyword>
<protein>
    <submittedName>
        <fullName evidence="7">Uncharacterized protein</fullName>
    </submittedName>
</protein>
<gene>
    <name evidence="7" type="ORF">PMKS-002664</name>
</gene>